<evidence type="ECO:0000313" key="5">
    <source>
        <dbReference type="Proteomes" id="UP000622638"/>
    </source>
</evidence>
<evidence type="ECO:0000256" key="1">
    <source>
        <dbReference type="SAM" id="MobiDB-lite"/>
    </source>
</evidence>
<reference evidence="2" key="4">
    <citation type="submission" date="2024-05" db="EMBL/GenBank/DDBJ databases">
        <authorList>
            <person name="Sun Q."/>
            <person name="Zhou Y."/>
        </authorList>
    </citation>
    <scope>NUCLEOTIDE SEQUENCE</scope>
    <source>
        <strain evidence="2">CGMCC 1.15931</strain>
    </source>
</reference>
<dbReference type="AlphaFoldDB" id="A0A6I3T5K9"/>
<gene>
    <name evidence="2" type="ORF">GCM10011572_15870</name>
    <name evidence="3" type="ORF">GM672_25195</name>
</gene>
<dbReference type="EMBL" id="BMKG01000005">
    <property type="protein sequence ID" value="GGB94741.1"/>
    <property type="molecule type" value="Genomic_DNA"/>
</dbReference>
<protein>
    <submittedName>
        <fullName evidence="3">Uncharacterized protein</fullName>
    </submittedName>
</protein>
<feature type="region of interest" description="Disordered" evidence="1">
    <location>
        <begin position="103"/>
        <end position="135"/>
    </location>
</feature>
<dbReference type="Proteomes" id="UP000622638">
    <property type="component" value="Unassembled WGS sequence"/>
</dbReference>
<dbReference type="RefSeq" id="WP_155473274.1">
    <property type="nucleotide sequence ID" value="NZ_BMKG01000005.1"/>
</dbReference>
<evidence type="ECO:0000313" key="3">
    <source>
        <dbReference type="EMBL" id="MTV56026.1"/>
    </source>
</evidence>
<dbReference type="Proteomes" id="UP000430634">
    <property type="component" value="Unassembled WGS sequence"/>
</dbReference>
<sequence>MHERYIPSTVADYHGYLVSVLFNSPDRFTAFDDKPVDQQEALRAAFDVLQETFPLVDRKLKDPYLAAILRELLVMAYGFFAGGDDENGRYALQEVEGSIWPSRQVPPRHAPAAEHRVHGRSERYAGVTPSPFPRQGTIEDMGHSQLKLFKAVLKTYDDGSDVLLPAKEHYWLLDQDGVARRFSARSRKAAMARFSEALTARTALAALHAVNVFGSLLVFDVEEAARPRVSVRGKPAMFQHGTPNYIVEEANWTGMAG</sequence>
<reference evidence="5" key="2">
    <citation type="journal article" date="2019" name="Int. J. Syst. Evol. Microbiol.">
        <title>The Global Catalogue of Microorganisms (GCM) 10K type strain sequencing project: providing services to taxonomists for standard genome sequencing and annotation.</title>
        <authorList>
            <consortium name="The Broad Institute Genomics Platform"/>
            <consortium name="The Broad Institute Genome Sequencing Center for Infectious Disease"/>
            <person name="Wu L."/>
            <person name="Ma J."/>
        </authorList>
    </citation>
    <scope>NUCLEOTIDE SEQUENCE [LARGE SCALE GENOMIC DNA]</scope>
    <source>
        <strain evidence="5">CGMCC 1.15931</strain>
    </source>
</reference>
<comment type="caution">
    <text evidence="3">The sequence shown here is derived from an EMBL/GenBank/DDBJ whole genome shotgun (WGS) entry which is preliminary data.</text>
</comment>
<dbReference type="OrthoDB" id="8780604at2"/>
<evidence type="ECO:0000313" key="4">
    <source>
        <dbReference type="Proteomes" id="UP000430634"/>
    </source>
</evidence>
<accession>A0A6I3T5K9</accession>
<organism evidence="3 4">
    <name type="scientific">Pseudoduganella buxea</name>
    <dbReference type="NCBI Taxonomy" id="1949069"/>
    <lineage>
        <taxon>Bacteria</taxon>
        <taxon>Pseudomonadati</taxon>
        <taxon>Pseudomonadota</taxon>
        <taxon>Betaproteobacteria</taxon>
        <taxon>Burkholderiales</taxon>
        <taxon>Oxalobacteraceae</taxon>
        <taxon>Telluria group</taxon>
        <taxon>Pseudoduganella</taxon>
    </lineage>
</organism>
<evidence type="ECO:0000313" key="2">
    <source>
        <dbReference type="EMBL" id="GGB94741.1"/>
    </source>
</evidence>
<reference evidence="2" key="1">
    <citation type="journal article" date="2014" name="Int. J. Syst. Evol. Microbiol.">
        <title>Complete genome of a new Firmicutes species belonging to the dominant human colonic microbiota ('Ruminococcus bicirculans') reveals two chromosomes and a selective capacity to utilize plant glucans.</title>
        <authorList>
            <consortium name="NISC Comparative Sequencing Program"/>
            <person name="Wegmann U."/>
            <person name="Louis P."/>
            <person name="Goesmann A."/>
            <person name="Henrissat B."/>
            <person name="Duncan S.H."/>
            <person name="Flint H.J."/>
        </authorList>
    </citation>
    <scope>NUCLEOTIDE SEQUENCE</scope>
    <source>
        <strain evidence="2">CGMCC 1.15931</strain>
    </source>
</reference>
<keyword evidence="5" id="KW-1185">Reference proteome</keyword>
<proteinExistence type="predicted"/>
<dbReference type="EMBL" id="WNKZ01000123">
    <property type="protein sequence ID" value="MTV56026.1"/>
    <property type="molecule type" value="Genomic_DNA"/>
</dbReference>
<feature type="compositionally biased region" description="Basic and acidic residues" evidence="1">
    <location>
        <begin position="111"/>
        <end position="123"/>
    </location>
</feature>
<reference evidence="3 4" key="3">
    <citation type="submission" date="2019-11" db="EMBL/GenBank/DDBJ databases">
        <title>Type strains purchased from KCTC, JCM and DSMZ.</title>
        <authorList>
            <person name="Lu H."/>
        </authorList>
    </citation>
    <scope>NUCLEOTIDE SEQUENCE [LARGE SCALE GENOMIC DNA]</scope>
    <source>
        <strain evidence="3 4">KCTC 52429</strain>
    </source>
</reference>
<name>A0A6I3T5K9_9BURK</name>